<dbReference type="EMBL" id="QFQP01000017">
    <property type="protein sequence ID" value="PZR10446.1"/>
    <property type="molecule type" value="Genomic_DNA"/>
</dbReference>
<dbReference type="AlphaFoldDB" id="A0A2W5TDG5"/>
<dbReference type="InterPro" id="IPR014922">
    <property type="entry name" value="YdhG-like"/>
</dbReference>
<evidence type="ECO:0000313" key="3">
    <source>
        <dbReference type="EMBL" id="PZR10446.1"/>
    </source>
</evidence>
<evidence type="ECO:0000259" key="2">
    <source>
        <dbReference type="Pfam" id="PF08818"/>
    </source>
</evidence>
<dbReference type="Gene3D" id="3.90.1150.200">
    <property type="match status" value="1"/>
</dbReference>
<proteinExistence type="predicted"/>
<feature type="compositionally biased region" description="Basic and acidic residues" evidence="1">
    <location>
        <begin position="17"/>
        <end position="27"/>
    </location>
</feature>
<reference evidence="3 4" key="1">
    <citation type="submission" date="2017-08" db="EMBL/GenBank/DDBJ databases">
        <title>Infants hospitalized years apart are colonized by the same room-sourced microbial strains.</title>
        <authorList>
            <person name="Brooks B."/>
            <person name="Olm M.R."/>
            <person name="Firek B.A."/>
            <person name="Baker R."/>
            <person name="Thomas B.C."/>
            <person name="Morowitz M.J."/>
            <person name="Banfield J.F."/>
        </authorList>
    </citation>
    <scope>NUCLEOTIDE SEQUENCE [LARGE SCALE GENOMIC DNA]</scope>
    <source>
        <strain evidence="3">S2_003_000_R2_14</strain>
    </source>
</reference>
<feature type="compositionally biased region" description="Low complexity" evidence="1">
    <location>
        <begin position="1"/>
        <end position="14"/>
    </location>
</feature>
<name>A0A2W5TDG5_9BACT</name>
<dbReference type="Proteomes" id="UP000249061">
    <property type="component" value="Unassembled WGS sequence"/>
</dbReference>
<evidence type="ECO:0000256" key="1">
    <source>
        <dbReference type="SAM" id="MobiDB-lite"/>
    </source>
</evidence>
<sequence length="148" mass="16045">MHVGPVPSQGVSSVTAPHRDARREEAVKKHDDVVAYLAKLPPKERKVLGELHEFIASLLSGAETKISYGVPTFRFENRGVIAFGATKAGLSLYVMSPKLMAALKPSLAKYGPSGVTMKFTADAPLPNKLVTVRVAEHRALDAKRRKKA</sequence>
<comment type="caution">
    <text evidence="3">The sequence shown here is derived from an EMBL/GenBank/DDBJ whole genome shotgun (WGS) entry which is preliminary data.</text>
</comment>
<accession>A0A2W5TDG5</accession>
<feature type="domain" description="YdhG-like" evidence="2">
    <location>
        <begin position="45"/>
        <end position="131"/>
    </location>
</feature>
<dbReference type="SUPFAM" id="SSF159888">
    <property type="entry name" value="YdhG-like"/>
    <property type="match status" value="1"/>
</dbReference>
<protein>
    <recommendedName>
        <fullName evidence="2">YdhG-like domain-containing protein</fullName>
    </recommendedName>
</protein>
<dbReference type="Pfam" id="PF08818">
    <property type="entry name" value="DUF1801"/>
    <property type="match status" value="1"/>
</dbReference>
<gene>
    <name evidence="3" type="ORF">DI536_19560</name>
</gene>
<evidence type="ECO:0000313" key="4">
    <source>
        <dbReference type="Proteomes" id="UP000249061"/>
    </source>
</evidence>
<feature type="region of interest" description="Disordered" evidence="1">
    <location>
        <begin position="1"/>
        <end position="27"/>
    </location>
</feature>
<organism evidence="3 4">
    <name type="scientific">Archangium gephyra</name>
    <dbReference type="NCBI Taxonomy" id="48"/>
    <lineage>
        <taxon>Bacteria</taxon>
        <taxon>Pseudomonadati</taxon>
        <taxon>Myxococcota</taxon>
        <taxon>Myxococcia</taxon>
        <taxon>Myxococcales</taxon>
        <taxon>Cystobacterineae</taxon>
        <taxon>Archangiaceae</taxon>
        <taxon>Archangium</taxon>
    </lineage>
</organism>